<reference evidence="1" key="1">
    <citation type="submission" date="2022-09" db="EMBL/GenBank/DDBJ databases">
        <title>Culturomic study of gut microbiota in children with autism spectrum disorder.</title>
        <authorList>
            <person name="Efimov B.A."/>
            <person name="Chaplin A.V."/>
            <person name="Sokolova S.R."/>
            <person name="Pikina A.P."/>
            <person name="Korzhanova M."/>
            <person name="Belova V."/>
            <person name="Korostin D."/>
        </authorList>
    </citation>
    <scope>NUCLEOTIDE SEQUENCE</scope>
    <source>
        <strain evidence="1">ASD5510</strain>
    </source>
</reference>
<organism evidence="1 2">
    <name type="scientific">Hominibacterium faecale</name>
    <dbReference type="NCBI Taxonomy" id="2839743"/>
    <lineage>
        <taxon>Bacteria</taxon>
        <taxon>Bacillati</taxon>
        <taxon>Bacillota</taxon>
        <taxon>Clostridia</taxon>
        <taxon>Peptostreptococcales</taxon>
        <taxon>Anaerovoracaceae</taxon>
        <taxon>Hominibacterium</taxon>
    </lineage>
</organism>
<name>A0A9J6QPY8_9FIRM</name>
<evidence type="ECO:0000313" key="1">
    <source>
        <dbReference type="EMBL" id="MCU7379273.1"/>
    </source>
</evidence>
<dbReference type="EMBL" id="JAOSHN010000005">
    <property type="protein sequence ID" value="MCU7379273.1"/>
    <property type="molecule type" value="Genomic_DNA"/>
</dbReference>
<dbReference type="AlphaFoldDB" id="A0A9J6QPY8"/>
<dbReference type="Proteomes" id="UP001065549">
    <property type="component" value="Unassembled WGS sequence"/>
</dbReference>
<evidence type="ECO:0000313" key="2">
    <source>
        <dbReference type="Proteomes" id="UP001065549"/>
    </source>
</evidence>
<keyword evidence="2" id="KW-1185">Reference proteome</keyword>
<comment type="caution">
    <text evidence="1">The sequence shown here is derived from an EMBL/GenBank/DDBJ whole genome shotgun (WGS) entry which is preliminary data.</text>
</comment>
<protein>
    <submittedName>
        <fullName evidence="1">Uncharacterized protein</fullName>
    </submittedName>
</protein>
<dbReference type="RefSeq" id="WP_227755590.1">
    <property type="nucleotide sequence ID" value="NZ_JAJAGH010000018.1"/>
</dbReference>
<sequence length="51" mass="5748">MRCYNKNEEGIEPALLFFFLILVLIFCKPGIVGCGDECCEREPVCEPSCDC</sequence>
<gene>
    <name evidence="1" type="ORF">OBO34_13040</name>
</gene>
<proteinExistence type="predicted"/>
<accession>A0A9J6QPY8</accession>